<feature type="region of interest" description="Disordered" evidence="1">
    <location>
        <begin position="471"/>
        <end position="492"/>
    </location>
</feature>
<dbReference type="Proteomes" id="UP000031737">
    <property type="component" value="Unassembled WGS sequence"/>
</dbReference>
<dbReference type="OrthoDB" id="270206at2759"/>
<comment type="caution">
    <text evidence="3">The sequence shown here is derived from an EMBL/GenBank/DDBJ whole genome shotgun (WGS) entry which is preliminary data.</text>
</comment>
<dbReference type="AlphaFoldDB" id="A0A061J8F0"/>
<evidence type="ECO:0000313" key="3">
    <source>
        <dbReference type="EMBL" id="ESL11174.1"/>
    </source>
</evidence>
<keyword evidence="2" id="KW-1133">Transmembrane helix</keyword>
<reference evidence="3 4" key="1">
    <citation type="submission" date="2013-07" db="EMBL/GenBank/DDBJ databases">
        <authorList>
            <person name="Stoco P.H."/>
            <person name="Wagner G."/>
            <person name="Gerber A."/>
            <person name="Zaha A."/>
            <person name="Thompson C."/>
            <person name="Bartholomeu D.C."/>
            <person name="Luckemeyer D.D."/>
            <person name="Bahia D."/>
            <person name="Loreto E."/>
            <person name="Prestes E.B."/>
            <person name="Lima F.M."/>
            <person name="Rodrigues-Luiz G."/>
            <person name="Vallejo G.A."/>
            <person name="Filho J.F."/>
            <person name="Monteiro K.M."/>
            <person name="Tyler K.M."/>
            <person name="de Almeida L.G."/>
            <person name="Ortiz M.F."/>
            <person name="Siervo M.A."/>
            <person name="de Moraes M.H."/>
            <person name="Cunha O.L."/>
            <person name="Mendonca-Neto R."/>
            <person name="Silva R."/>
            <person name="Teixeira S.M."/>
            <person name="Murta S.M."/>
            <person name="Sincero T.C."/>
            <person name="Mendes T.A."/>
            <person name="Urmenyi T.P."/>
            <person name="Silva V.G."/>
            <person name="da Rocha W.D."/>
            <person name="Andersson B."/>
            <person name="Romanha A.J."/>
            <person name="Steindel M."/>
            <person name="de Vasconcelos A.T."/>
            <person name="Grisard E.C."/>
        </authorList>
    </citation>
    <scope>NUCLEOTIDE SEQUENCE [LARGE SCALE GENOMIC DNA]</scope>
    <source>
        <strain evidence="3 4">SC58</strain>
    </source>
</reference>
<feature type="region of interest" description="Disordered" evidence="1">
    <location>
        <begin position="1"/>
        <end position="24"/>
    </location>
</feature>
<sequence>MGPTMRLETEQLEESDAASNNDRSRPFSAADLVLGLAGAKETTPKIRRTVQEIVDEQDADADVVQVGRCCTVVFLPFLVVALLLGVLLSVGMTSGRAQEVKGVPRAVLFIVEGFKGQTFNKLLEGQRLPHIRRMLVEQHGVYAACATLGDARCARAAPAVDAVTGKPFVSAGAGLASILTGVSPRRHGVAIDSQASYAVFASTSLQFPSVALRVTRAGRGSTAVGGPHLLNGLNASTGQCTVPGLLDAECASPPGSAAPAEAAAASAGQPAVAASATAGDTLPQMSCLHQRSCNLFRRVLTLAGGRGGSEERQFTEHLTQLLGGLSGEGQQAGDSFNDSLLIFNFNALAQRAGDPALPDFTYEPGSLEYAAQAFLIDSLIGQVLALVQHRARFRKENWLVVGTSNHGGVGKSFGRFGDEDELVPFFVATYTTNTRGYRRLRPLTRSVTHMDAAPTILQWLGIAPYDTEKSAAAAAEGRQHGDKTGAAVTSTAATITPPRAVAPEEARLDGVPQGICGSGLNPKDCVAEEQWKKK</sequence>
<protein>
    <submittedName>
        <fullName evidence="3">Uncharacterized protein</fullName>
    </submittedName>
</protein>
<evidence type="ECO:0000256" key="1">
    <source>
        <dbReference type="SAM" id="MobiDB-lite"/>
    </source>
</evidence>
<organism evidence="3 4">
    <name type="scientific">Trypanosoma rangeli SC58</name>
    <dbReference type="NCBI Taxonomy" id="429131"/>
    <lineage>
        <taxon>Eukaryota</taxon>
        <taxon>Discoba</taxon>
        <taxon>Euglenozoa</taxon>
        <taxon>Kinetoplastea</taxon>
        <taxon>Metakinetoplastina</taxon>
        <taxon>Trypanosomatida</taxon>
        <taxon>Trypanosomatidae</taxon>
        <taxon>Trypanosoma</taxon>
        <taxon>Herpetosoma</taxon>
    </lineage>
</organism>
<dbReference type="EMBL" id="AUPL01001085">
    <property type="protein sequence ID" value="ESL11174.1"/>
    <property type="molecule type" value="Genomic_DNA"/>
</dbReference>
<accession>A0A061J8F0</accession>
<feature type="transmembrane region" description="Helical" evidence="2">
    <location>
        <begin position="72"/>
        <end position="92"/>
    </location>
</feature>
<keyword evidence="2" id="KW-0812">Transmembrane</keyword>
<dbReference type="SUPFAM" id="SSF53649">
    <property type="entry name" value="Alkaline phosphatase-like"/>
    <property type="match status" value="1"/>
</dbReference>
<gene>
    <name evidence="3" type="ORF">TRSC58_01085</name>
</gene>
<dbReference type="InterPro" id="IPR017850">
    <property type="entry name" value="Alkaline_phosphatase_core_sf"/>
</dbReference>
<dbReference type="VEuPathDB" id="TriTrypDB:TRSC58_01085"/>
<keyword evidence="2" id="KW-0472">Membrane</keyword>
<evidence type="ECO:0000313" key="4">
    <source>
        <dbReference type="Proteomes" id="UP000031737"/>
    </source>
</evidence>
<keyword evidence="4" id="KW-1185">Reference proteome</keyword>
<dbReference type="Gene3D" id="3.40.720.10">
    <property type="entry name" value="Alkaline Phosphatase, subunit A"/>
    <property type="match status" value="1"/>
</dbReference>
<proteinExistence type="predicted"/>
<evidence type="ECO:0000256" key="2">
    <source>
        <dbReference type="SAM" id="Phobius"/>
    </source>
</evidence>
<name>A0A061J8F0_TRYRA</name>